<dbReference type="EMBL" id="CAXITT010000051">
    <property type="protein sequence ID" value="CAL1529595.1"/>
    <property type="molecule type" value="Genomic_DNA"/>
</dbReference>
<gene>
    <name evidence="2" type="ORF">GSLYS_00003750001</name>
</gene>
<organism evidence="2 3">
    <name type="scientific">Lymnaea stagnalis</name>
    <name type="common">Great pond snail</name>
    <name type="synonym">Helix stagnalis</name>
    <dbReference type="NCBI Taxonomy" id="6523"/>
    <lineage>
        <taxon>Eukaryota</taxon>
        <taxon>Metazoa</taxon>
        <taxon>Spiralia</taxon>
        <taxon>Lophotrochozoa</taxon>
        <taxon>Mollusca</taxon>
        <taxon>Gastropoda</taxon>
        <taxon>Heterobranchia</taxon>
        <taxon>Euthyneura</taxon>
        <taxon>Panpulmonata</taxon>
        <taxon>Hygrophila</taxon>
        <taxon>Lymnaeoidea</taxon>
        <taxon>Lymnaeidae</taxon>
        <taxon>Lymnaea</taxon>
    </lineage>
</organism>
<feature type="non-terminal residue" evidence="2">
    <location>
        <position position="1"/>
    </location>
</feature>
<reference evidence="2 3" key="1">
    <citation type="submission" date="2024-04" db="EMBL/GenBank/DDBJ databases">
        <authorList>
            <consortium name="Genoscope - CEA"/>
            <person name="William W."/>
        </authorList>
    </citation>
    <scope>NUCLEOTIDE SEQUENCE [LARGE SCALE GENOMIC DNA]</scope>
</reference>
<evidence type="ECO:0000313" key="3">
    <source>
        <dbReference type="Proteomes" id="UP001497497"/>
    </source>
</evidence>
<feature type="compositionally biased region" description="Basic and acidic residues" evidence="1">
    <location>
        <begin position="55"/>
        <end position="64"/>
    </location>
</feature>
<dbReference type="Proteomes" id="UP001497497">
    <property type="component" value="Unassembled WGS sequence"/>
</dbReference>
<name>A0AAV2H7E5_LYMST</name>
<accession>A0AAV2H7E5</accession>
<feature type="compositionally biased region" description="Polar residues" evidence="1">
    <location>
        <begin position="125"/>
        <end position="149"/>
    </location>
</feature>
<feature type="non-terminal residue" evidence="2">
    <location>
        <position position="158"/>
    </location>
</feature>
<comment type="caution">
    <text evidence="2">The sequence shown here is derived from an EMBL/GenBank/DDBJ whole genome shotgun (WGS) entry which is preliminary data.</text>
</comment>
<feature type="region of interest" description="Disordered" evidence="1">
    <location>
        <begin position="48"/>
        <end position="92"/>
    </location>
</feature>
<proteinExistence type="predicted"/>
<evidence type="ECO:0000313" key="2">
    <source>
        <dbReference type="EMBL" id="CAL1529595.1"/>
    </source>
</evidence>
<protein>
    <submittedName>
        <fullName evidence="2">Uncharacterized protein</fullName>
    </submittedName>
</protein>
<dbReference type="AlphaFoldDB" id="A0AAV2H7E5"/>
<evidence type="ECO:0000256" key="1">
    <source>
        <dbReference type="SAM" id="MobiDB-lite"/>
    </source>
</evidence>
<feature type="region of interest" description="Disordered" evidence="1">
    <location>
        <begin position="125"/>
        <end position="158"/>
    </location>
</feature>
<keyword evidence="3" id="KW-1185">Reference proteome</keyword>
<sequence length="158" mass="16914">RHFDQTENSTSKMVGSVDKTEISTTKTVGSVVKFENSTTKTVGRFKKTAPATEISDPKLRDKKLIQSRNPPAASATGPSVGKKEASCTAKNTSTAVVVAKTLHRFTAAAETKMTRNTVMDRVDTLNSRQNDVSSTKIKPNVTNVSQKSMSFEGGTSSG</sequence>